<reference evidence="1 2" key="1">
    <citation type="submission" date="2014-03" db="EMBL/GenBank/DDBJ databases">
        <title>Complete genome sequence of Pseudomonas stutzeri 19SMN4.</title>
        <authorList>
            <person name="Brunet-Galmes I."/>
            <person name="Nogales B."/>
            <person name="Busquets A."/>
            <person name="Pena A."/>
            <person name="Gomila M."/>
            <person name="Garcia-Valdes E."/>
            <person name="Lalucat J."/>
            <person name="Bennasar A."/>
            <person name="Bosch R."/>
        </authorList>
    </citation>
    <scope>NUCLEOTIDE SEQUENCE [LARGE SCALE GENOMIC DNA]</scope>
    <source>
        <strain evidence="1 2">19SMN4</strain>
    </source>
</reference>
<gene>
    <name evidence="1" type="ORF">UIB01_02510</name>
</gene>
<dbReference type="PROSITE" id="PS51257">
    <property type="entry name" value="PROKAR_LIPOPROTEIN"/>
    <property type="match status" value="1"/>
</dbReference>
<dbReference type="NCBIfam" id="TIGR02001">
    <property type="entry name" value="gcw_chp"/>
    <property type="match status" value="1"/>
</dbReference>
<protein>
    <recommendedName>
        <fullName evidence="3">Lipoprotein</fullName>
    </recommendedName>
</protein>
<evidence type="ECO:0008006" key="3">
    <source>
        <dbReference type="Google" id="ProtNLM"/>
    </source>
</evidence>
<dbReference type="PATRIC" id="fig|316.97.peg.510"/>
<name>A0A023WN07_STUST</name>
<dbReference type="InterPro" id="IPR010239">
    <property type="entry name" value="CHP02001"/>
</dbReference>
<sequence>MDYRYLIALSILLGGCASQPEVVEREIGQFDLKLGTAPTRSMAQGLVQPTTASTFRGGLDLAHDSGVYVGQWSPSVGLFDGSQLELNSYVGYAQPRFDDSVGYELGVIRYSFPELETRNREEYYAGINLGSSRLGGAMSSALGRTDSTLFLELGALRPFDVDVRMKYASHSMDSPMYHPGGSVRVFNDWSLNLSRRLLGMQMDLSYSDSSLRGAQCSVYSGQNAYCEGFMMFKAERSFF</sequence>
<accession>A0A023WN07</accession>
<evidence type="ECO:0000313" key="1">
    <source>
        <dbReference type="EMBL" id="AHY41391.1"/>
    </source>
</evidence>
<dbReference type="KEGG" id="pstu:UIB01_02510"/>
<evidence type="ECO:0000313" key="2">
    <source>
        <dbReference type="Proteomes" id="UP000025238"/>
    </source>
</evidence>
<dbReference type="Pfam" id="PF09694">
    <property type="entry name" value="Gcw_chp"/>
    <property type="match status" value="1"/>
</dbReference>
<proteinExistence type="predicted"/>
<dbReference type="OrthoDB" id="9793561at2"/>
<dbReference type="EMBL" id="CP007509">
    <property type="protein sequence ID" value="AHY41391.1"/>
    <property type="molecule type" value="Genomic_DNA"/>
</dbReference>
<dbReference type="AlphaFoldDB" id="A0A023WN07"/>
<dbReference type="Proteomes" id="UP000025238">
    <property type="component" value="Chromosome"/>
</dbReference>
<organism evidence="1 2">
    <name type="scientific">Stutzerimonas stutzeri</name>
    <name type="common">Pseudomonas stutzeri</name>
    <dbReference type="NCBI Taxonomy" id="316"/>
    <lineage>
        <taxon>Bacteria</taxon>
        <taxon>Pseudomonadati</taxon>
        <taxon>Pseudomonadota</taxon>
        <taxon>Gammaproteobacteria</taxon>
        <taxon>Pseudomonadales</taxon>
        <taxon>Pseudomonadaceae</taxon>
        <taxon>Stutzerimonas</taxon>
    </lineage>
</organism>